<evidence type="ECO:0000259" key="6">
    <source>
        <dbReference type="PROSITE" id="PS50865"/>
    </source>
</evidence>
<dbReference type="SUPFAM" id="SSF144232">
    <property type="entry name" value="HIT/MYND zinc finger-like"/>
    <property type="match status" value="1"/>
</dbReference>
<dbReference type="GO" id="GO:0008270">
    <property type="term" value="F:zinc ion binding"/>
    <property type="evidence" value="ECO:0007669"/>
    <property type="project" value="UniProtKB-KW"/>
</dbReference>
<comment type="caution">
    <text evidence="7">The sequence shown here is derived from an EMBL/GenBank/DDBJ whole genome shotgun (WGS) entry which is preliminary data.</text>
</comment>
<protein>
    <recommendedName>
        <fullName evidence="6">MYND-type domain-containing protein</fullName>
    </recommendedName>
</protein>
<keyword evidence="8" id="KW-1185">Reference proteome</keyword>
<dbReference type="Gene3D" id="6.10.140.2220">
    <property type="match status" value="1"/>
</dbReference>
<keyword evidence="1" id="KW-0479">Metal-binding</keyword>
<evidence type="ECO:0000256" key="5">
    <source>
        <dbReference type="SAM" id="MobiDB-lite"/>
    </source>
</evidence>
<name>A0AAD8Y1Z5_9STRA</name>
<dbReference type="EMBL" id="JATAAI010000022">
    <property type="protein sequence ID" value="KAK1737927.1"/>
    <property type="molecule type" value="Genomic_DNA"/>
</dbReference>
<dbReference type="InterPro" id="IPR002893">
    <property type="entry name" value="Znf_MYND"/>
</dbReference>
<gene>
    <name evidence="7" type="ORF">QTG54_011221</name>
</gene>
<evidence type="ECO:0000256" key="4">
    <source>
        <dbReference type="PROSITE-ProRule" id="PRU00134"/>
    </source>
</evidence>
<keyword evidence="3" id="KW-0862">Zinc</keyword>
<accession>A0AAD8Y1Z5</accession>
<keyword evidence="2 4" id="KW-0863">Zinc-finger</keyword>
<feature type="domain" description="MYND-type" evidence="6">
    <location>
        <begin position="265"/>
        <end position="309"/>
    </location>
</feature>
<dbReference type="AlphaFoldDB" id="A0AAD8Y1Z5"/>
<sequence>MTAKKRARNKTKKAAAATAAATVAAAQPAVEPGRPNAATAPRSQSKSEPQHDLESQIQRQADDSLPRKDDIKEDVDICVHGLDLQYSNERLKETISVCDDVVSKDIAVIHEVFSGKMPQLESIFGGRESLQNVIDEKLNDLFNGDKAANVDAGIVCTLLAKHPEVCDNPIHFKWVISHFLSEGTQCLLQGDTQAARGNAYFASCFSQIMDLMIKGKMMNIPKMMRLYSADEHTLCSFYRNRIPCSCLRKRYKEVKSVEKTDMCWNIACSKPDRFKVDSRSMMCCSRCRQAYYCCSECQEIDWPRHKNLCGWAKDVREVFGAKHIIELKKNEVWNRTFAPLFSKEIQHLKKIGINENDNPLTVRPPIAEEN</sequence>
<feature type="compositionally biased region" description="Low complexity" evidence="5">
    <location>
        <begin position="14"/>
        <end position="26"/>
    </location>
</feature>
<evidence type="ECO:0000256" key="3">
    <source>
        <dbReference type="ARBA" id="ARBA00022833"/>
    </source>
</evidence>
<feature type="compositionally biased region" description="Basic and acidic residues" evidence="5">
    <location>
        <begin position="48"/>
        <end position="66"/>
    </location>
</feature>
<organism evidence="7 8">
    <name type="scientific">Skeletonema marinoi</name>
    <dbReference type="NCBI Taxonomy" id="267567"/>
    <lineage>
        <taxon>Eukaryota</taxon>
        <taxon>Sar</taxon>
        <taxon>Stramenopiles</taxon>
        <taxon>Ochrophyta</taxon>
        <taxon>Bacillariophyta</taxon>
        <taxon>Coscinodiscophyceae</taxon>
        <taxon>Thalassiosirophycidae</taxon>
        <taxon>Thalassiosirales</taxon>
        <taxon>Skeletonemataceae</taxon>
        <taxon>Skeletonema</taxon>
        <taxon>Skeletonema marinoi-dohrnii complex</taxon>
    </lineage>
</organism>
<evidence type="ECO:0000256" key="2">
    <source>
        <dbReference type="ARBA" id="ARBA00022771"/>
    </source>
</evidence>
<dbReference type="PROSITE" id="PS50865">
    <property type="entry name" value="ZF_MYND_2"/>
    <property type="match status" value="1"/>
</dbReference>
<reference evidence="7" key="1">
    <citation type="submission" date="2023-06" db="EMBL/GenBank/DDBJ databases">
        <title>Survivors Of The Sea: Transcriptome response of Skeletonema marinoi to long-term dormancy.</title>
        <authorList>
            <person name="Pinder M.I.M."/>
            <person name="Kourtchenko O."/>
            <person name="Robertson E.K."/>
            <person name="Larsson T."/>
            <person name="Maumus F."/>
            <person name="Osuna-Cruz C.M."/>
            <person name="Vancaester E."/>
            <person name="Stenow R."/>
            <person name="Vandepoele K."/>
            <person name="Ploug H."/>
            <person name="Bruchert V."/>
            <person name="Godhe A."/>
            <person name="Topel M."/>
        </authorList>
    </citation>
    <scope>NUCLEOTIDE SEQUENCE</scope>
    <source>
        <strain evidence="7">R05AC</strain>
    </source>
</reference>
<proteinExistence type="predicted"/>
<evidence type="ECO:0000313" key="7">
    <source>
        <dbReference type="EMBL" id="KAK1737927.1"/>
    </source>
</evidence>
<evidence type="ECO:0000256" key="1">
    <source>
        <dbReference type="ARBA" id="ARBA00022723"/>
    </source>
</evidence>
<dbReference type="Proteomes" id="UP001224775">
    <property type="component" value="Unassembled WGS sequence"/>
</dbReference>
<feature type="compositionally biased region" description="Basic residues" evidence="5">
    <location>
        <begin position="1"/>
        <end position="13"/>
    </location>
</feature>
<evidence type="ECO:0000313" key="8">
    <source>
        <dbReference type="Proteomes" id="UP001224775"/>
    </source>
</evidence>
<feature type="region of interest" description="Disordered" evidence="5">
    <location>
        <begin position="1"/>
        <end position="66"/>
    </location>
</feature>
<dbReference type="Pfam" id="PF01753">
    <property type="entry name" value="zf-MYND"/>
    <property type="match status" value="1"/>
</dbReference>